<sequence>MPPADGPDPRAGPSLAALIGQAIAVTTATPAKATPAWAEKRRSTERNDLPPVSVISPLVLPHVVLGPSQLTGLRIVRHPRFTRPNNPASLNSGGNGGVVVGRRERPVDPAAGPVQRFAYELRKLRDEAGLTYRQLAARCEFSVTTLSQAAAGEKLPSLPVVLAYARACGADAAEWERRWREAEADEPPAGEGRDQGPPPYRGLARFEPDDRQTYFGREQLTDEVVRLVAGHRFAAVFGPSGSGKSSLLRAGLVPAVREQGAAAVIRILTPGEHPERHADALVPAAGDGDTYVLVDQFEEVFTLCQDPAERARFLKLLLAAREPGSRLRVVIAVRADFYGRCAEHRELADALRAAQLLVGPMSQAELRAAIVKPAQAAGLIVERELTARLLAELDGEPGGLPLMSHVLLETWRRRRGRALTLQAYEAAGGLHGAVAATAEQAYGRLSETQAEVARRILLRLVAPGEGSQDTRRPVQRTELEVGDPADVGHVLELLTRARLLTLSETTVDLAHEALIGGWPRFARWIEEDRERMRALRRLTEAALAWEELDRDAGALYRGNRLAEAAERFGGEAGRGELTAREAAFLDAGLAARGRERRRGRTLVAVVATLLVLALVAGVIAWQQNRVGDRQHVQAEARRIAAVADSLRYSDPVAAMRLSAAAWRLAETRETRAALMGAYAQKAAGAFTVPAGKDPGAQHYLSADGRTVTSLGSDRVARWDVGRQRRVATYGGLGESGAEADVTLSPDGRTLLHGTDDGLRIRRLGEAGRGQKIADFGASGEFSPSGRLLLRDAGLDGPDRTQVTPAAGGKPLLSRTMDPDGYAYTSAFSPDDRTLAFCVDDGPLELWDLRDGKKRELRGQLAGWSTKAKKGCEADGLKFTPDGRLTVLDGGELRAYDIATGRGKLLVKHAGLMDDLAISADASLVAGVDADEVLLWRTSEPRRPVLRYPLVNEDAMELRLDEKAGVLRYLGGVSGSVVRTLSLRGPLAGKWQRNEWYSARFSADGSRWVAERPRGEDRLELAAFDRRTGRRAAGPPPLKCDEHCTVLMALGADGRTLAYVPQSMELVPETVRLWDLRRGTAAGSRKVSDADDNGLSGMTFTPDGRSLLLSFAADGEKVQVWDARLRSRKRQFKEIGGEAIAQDPKGRYLVTDQGQIVDLESGKIRRRMLALGMPLALAFDPKGRHLAAGDDSGRVTLWDAGARRGLGAVPGTYDSASGGTTEPVSALAFSPDGQTLAVGGEEGTLQLWDTATRQPLGGPLPTPGDGILALSFAADGSRVHAVGAHTGQRSYAVGEESVVATVCE</sequence>
<dbReference type="InterPro" id="IPR011044">
    <property type="entry name" value="Quino_amine_DH_bsu"/>
</dbReference>
<dbReference type="Gene3D" id="1.10.260.40">
    <property type="entry name" value="lambda repressor-like DNA-binding domains"/>
    <property type="match status" value="1"/>
</dbReference>
<evidence type="ECO:0000313" key="5">
    <source>
        <dbReference type="EMBL" id="NGN65028.1"/>
    </source>
</evidence>
<feature type="non-terminal residue" evidence="5">
    <location>
        <position position="1303"/>
    </location>
</feature>
<dbReference type="InterPro" id="IPR001680">
    <property type="entry name" value="WD40_rpt"/>
</dbReference>
<reference evidence="5 6" key="1">
    <citation type="submission" date="2020-02" db="EMBL/GenBank/DDBJ databases">
        <title>Whole-genome analyses of novel actinobacteria.</title>
        <authorList>
            <person name="Sahin N."/>
        </authorList>
    </citation>
    <scope>NUCLEOTIDE SEQUENCE [LARGE SCALE GENOMIC DNA]</scope>
    <source>
        <strain evidence="5 6">A7024</strain>
    </source>
</reference>
<protein>
    <submittedName>
        <fullName evidence="5">Helix-turn-helix domain-containing protein</fullName>
    </submittedName>
</protein>
<dbReference type="EMBL" id="JAAKZV010000050">
    <property type="protein sequence ID" value="NGN65028.1"/>
    <property type="molecule type" value="Genomic_DNA"/>
</dbReference>
<organism evidence="5 6">
    <name type="scientific">Streptomyces coryli</name>
    <dbReference type="NCBI Taxonomy" id="1128680"/>
    <lineage>
        <taxon>Bacteria</taxon>
        <taxon>Bacillati</taxon>
        <taxon>Actinomycetota</taxon>
        <taxon>Actinomycetes</taxon>
        <taxon>Kitasatosporales</taxon>
        <taxon>Streptomycetaceae</taxon>
        <taxon>Streptomyces</taxon>
    </lineage>
</organism>
<dbReference type="InterPro" id="IPR011047">
    <property type="entry name" value="Quinoprotein_ADH-like_sf"/>
</dbReference>
<keyword evidence="1" id="KW-0853">WD repeat</keyword>
<dbReference type="InterPro" id="IPR001387">
    <property type="entry name" value="Cro/C1-type_HTH"/>
</dbReference>
<evidence type="ECO:0000256" key="1">
    <source>
        <dbReference type="PROSITE-ProRule" id="PRU00221"/>
    </source>
</evidence>
<accession>A0A6G4U0X1</accession>
<dbReference type="SUPFAM" id="SSF50969">
    <property type="entry name" value="YVTN repeat-like/Quinoprotein amine dehydrogenase"/>
    <property type="match status" value="1"/>
</dbReference>
<dbReference type="SUPFAM" id="SSF47413">
    <property type="entry name" value="lambda repressor-like DNA-binding domains"/>
    <property type="match status" value="1"/>
</dbReference>
<dbReference type="SUPFAM" id="SSF52540">
    <property type="entry name" value="P-loop containing nucleoside triphosphate hydrolases"/>
    <property type="match status" value="1"/>
</dbReference>
<feature type="compositionally biased region" description="Basic and acidic residues" evidence="2">
    <location>
        <begin position="38"/>
        <end position="48"/>
    </location>
</feature>
<dbReference type="CDD" id="cd00093">
    <property type="entry name" value="HTH_XRE"/>
    <property type="match status" value="1"/>
</dbReference>
<dbReference type="InterPro" id="IPR010982">
    <property type="entry name" value="Lambda_DNA-bd_dom_sf"/>
</dbReference>
<dbReference type="PROSITE" id="PS50294">
    <property type="entry name" value="WD_REPEATS_REGION"/>
    <property type="match status" value="1"/>
</dbReference>
<dbReference type="Pfam" id="PF13560">
    <property type="entry name" value="HTH_31"/>
    <property type="match status" value="1"/>
</dbReference>
<dbReference type="SUPFAM" id="SSF50998">
    <property type="entry name" value="Quinoprotein alcohol dehydrogenase-like"/>
    <property type="match status" value="1"/>
</dbReference>
<dbReference type="InterPro" id="IPR015943">
    <property type="entry name" value="WD40/YVTN_repeat-like_dom_sf"/>
</dbReference>
<dbReference type="Pfam" id="PF00400">
    <property type="entry name" value="WD40"/>
    <property type="match status" value="2"/>
</dbReference>
<evidence type="ECO:0000313" key="6">
    <source>
        <dbReference type="Proteomes" id="UP000481583"/>
    </source>
</evidence>
<dbReference type="SMART" id="SM00530">
    <property type="entry name" value="HTH_XRE"/>
    <property type="match status" value="1"/>
</dbReference>
<dbReference type="PROSITE" id="PS50082">
    <property type="entry name" value="WD_REPEATS_2"/>
    <property type="match status" value="2"/>
</dbReference>
<evidence type="ECO:0000256" key="3">
    <source>
        <dbReference type="SAM" id="Phobius"/>
    </source>
</evidence>
<comment type="caution">
    <text evidence="5">The sequence shown here is derived from an EMBL/GenBank/DDBJ whole genome shotgun (WGS) entry which is preliminary data.</text>
</comment>
<keyword evidence="3" id="KW-1133">Transmembrane helix</keyword>
<dbReference type="PANTHER" id="PTHR19879:SF9">
    <property type="entry name" value="TRANSCRIPTION INITIATION FACTOR TFIID SUBUNIT 5"/>
    <property type="match status" value="1"/>
</dbReference>
<dbReference type="GO" id="GO:0003677">
    <property type="term" value="F:DNA binding"/>
    <property type="evidence" value="ECO:0007669"/>
    <property type="project" value="InterPro"/>
</dbReference>
<dbReference type="InterPro" id="IPR049052">
    <property type="entry name" value="nSTAND1"/>
</dbReference>
<name>A0A6G4U0X1_9ACTN</name>
<feature type="region of interest" description="Disordered" evidence="2">
    <location>
        <begin position="179"/>
        <end position="200"/>
    </location>
</feature>
<dbReference type="PROSITE" id="PS50943">
    <property type="entry name" value="HTH_CROC1"/>
    <property type="match status" value="1"/>
</dbReference>
<dbReference type="PANTHER" id="PTHR19879">
    <property type="entry name" value="TRANSCRIPTION INITIATION FACTOR TFIID"/>
    <property type="match status" value="1"/>
</dbReference>
<feature type="repeat" description="WD" evidence="1">
    <location>
        <begin position="826"/>
        <end position="856"/>
    </location>
</feature>
<evidence type="ECO:0000259" key="4">
    <source>
        <dbReference type="PROSITE" id="PS50943"/>
    </source>
</evidence>
<feature type="repeat" description="WD" evidence="1">
    <location>
        <begin position="1216"/>
        <end position="1257"/>
    </location>
</feature>
<proteinExistence type="predicted"/>
<feature type="region of interest" description="Disordered" evidence="2">
    <location>
        <begin position="29"/>
        <end position="49"/>
    </location>
</feature>
<dbReference type="Gene3D" id="2.130.10.10">
    <property type="entry name" value="YVTN repeat-like/Quinoprotein amine dehydrogenase"/>
    <property type="match status" value="3"/>
</dbReference>
<keyword evidence="3" id="KW-0472">Membrane</keyword>
<evidence type="ECO:0000256" key="2">
    <source>
        <dbReference type="SAM" id="MobiDB-lite"/>
    </source>
</evidence>
<feature type="domain" description="HTH cro/C1-type" evidence="4">
    <location>
        <begin position="121"/>
        <end position="175"/>
    </location>
</feature>
<feature type="transmembrane region" description="Helical" evidence="3">
    <location>
        <begin position="602"/>
        <end position="621"/>
    </location>
</feature>
<dbReference type="SMART" id="SM00320">
    <property type="entry name" value="WD40"/>
    <property type="match status" value="5"/>
</dbReference>
<dbReference type="Pfam" id="PF20703">
    <property type="entry name" value="nSTAND1"/>
    <property type="match status" value="1"/>
</dbReference>
<keyword evidence="6" id="KW-1185">Reference proteome</keyword>
<gene>
    <name evidence="5" type="ORF">G5C51_14125</name>
</gene>
<dbReference type="InterPro" id="IPR027417">
    <property type="entry name" value="P-loop_NTPase"/>
</dbReference>
<keyword evidence="3" id="KW-0812">Transmembrane</keyword>
<dbReference type="Proteomes" id="UP000481583">
    <property type="component" value="Unassembled WGS sequence"/>
</dbReference>